<dbReference type="GO" id="GO:0000428">
    <property type="term" value="C:DNA-directed RNA polymerase complex"/>
    <property type="evidence" value="ECO:0007669"/>
    <property type="project" value="UniProtKB-KW"/>
</dbReference>
<dbReference type="RefSeq" id="XP_067714255.1">
    <property type="nucleotide sequence ID" value="XM_067858154.1"/>
</dbReference>
<sequence>MRAAAEEDWVDLESEAKLLVLAKVLEHGAVVAEGVLQLALHEEKVGQHARHVALLHQKAAVRLQVEVVQLLRAVENLLDRLLAAQVLVQRVGAELLGREVALDGVQPRGVENVHGLGGADLDEGGAVVEDVLAEAANGGLAHAQLAARADGGDLQEPDDVHALARAEAGDELEGRLQVLGVLDAVDVDAELADDLDQRALQVLLKLLLADEVLQRVEAKLEDEVGCVGTPEVQGLGERVDVPAGHGDAEVSGGAVAHGAEAKTGHLDVELLERQGAVGVGNHVRGQAVVENHGALVRHGDQDGRDAEAGDHVGEHVDVPHDFLELGAVEALEFLQIAVLVYHHGEDALGLLFDGQGKQRLVGVRRHVQLVLEHALAVQQHPGLRVAPELLADLHAELGDQLDVDQPAQNLLLDVAPDAVGGHVGGAVGHGELVDQVAAPLLVALLGVLQEHLLLLQNRLLLAHARAVVLVDQLGAAVGHDLVPFVPLREAVAEAVGPPGGDLVGAHRVDGALDGALLLHLHYLQVELREHRVAAVGLQDAVALLPVGGGFGVGVVDLPVGEELAQGQAVEAAGGPGGVRDVDLGLPLGGGRAGDAAVVAIVLAEEAADGDVVGEHLGVVAHEGAVEPLASGVGGLAVLRAEVLHLLVLAALDDGGGVEHADDAELLPLRAHLLHLDAEVGGAGRQGLLEHRRELARVGDVAAPHLVEPALLDGLYQVHVDAALLGVGATLGGFHVERAQIRGDLVDAAVPYLILIVVVILEVRFVHFQQVVATGRCVVGGLVAVDIHVHIVVLLGRSIGNGCGGGS</sequence>
<keyword evidence="1" id="KW-0240">DNA-directed RNA polymerase</keyword>
<organism evidence="1 2">
    <name type="scientific">Babesia caballi</name>
    <dbReference type="NCBI Taxonomy" id="5871"/>
    <lineage>
        <taxon>Eukaryota</taxon>
        <taxon>Sar</taxon>
        <taxon>Alveolata</taxon>
        <taxon>Apicomplexa</taxon>
        <taxon>Aconoidasida</taxon>
        <taxon>Piroplasmida</taxon>
        <taxon>Babesiidae</taxon>
        <taxon>Babesia</taxon>
    </lineage>
</organism>
<evidence type="ECO:0000313" key="1">
    <source>
        <dbReference type="EMBL" id="GIX62186.1"/>
    </source>
</evidence>
<protein>
    <submittedName>
        <fullName evidence="1">DNA-directed RNA polymerase subunit beta</fullName>
    </submittedName>
</protein>
<name>A0AAV4LSZ0_BABCB</name>
<dbReference type="GeneID" id="94193667"/>
<accession>A0AAV4LSZ0</accession>
<keyword evidence="2" id="KW-1185">Reference proteome</keyword>
<evidence type="ECO:0000313" key="2">
    <source>
        <dbReference type="Proteomes" id="UP001497744"/>
    </source>
</evidence>
<comment type="caution">
    <text evidence="1">The sequence shown here is derived from an EMBL/GenBank/DDBJ whole genome shotgun (WGS) entry which is preliminary data.</text>
</comment>
<reference evidence="1 2" key="1">
    <citation type="submission" date="2021-06" db="EMBL/GenBank/DDBJ databases">
        <title>Genome sequence of Babesia caballi.</title>
        <authorList>
            <person name="Yamagishi J."/>
            <person name="Kidaka T."/>
            <person name="Ochi A."/>
        </authorList>
    </citation>
    <scope>NUCLEOTIDE SEQUENCE [LARGE SCALE GENOMIC DNA]</scope>
    <source>
        <strain evidence="1">USDA-D6B2</strain>
    </source>
</reference>
<dbReference type="AlphaFoldDB" id="A0AAV4LSZ0"/>
<dbReference type="Proteomes" id="UP001497744">
    <property type="component" value="Unassembled WGS sequence"/>
</dbReference>
<keyword evidence="1" id="KW-0804">Transcription</keyword>
<proteinExistence type="predicted"/>
<dbReference type="EMBL" id="BPLF01000001">
    <property type="protein sequence ID" value="GIX62186.1"/>
    <property type="molecule type" value="Genomic_DNA"/>
</dbReference>
<gene>
    <name evidence="1" type="ORF">BcabD6B2_16210</name>
</gene>